<feature type="transmembrane region" description="Helical" evidence="5">
    <location>
        <begin position="73"/>
        <end position="95"/>
    </location>
</feature>
<evidence type="ECO:0000256" key="1">
    <source>
        <dbReference type="ARBA" id="ARBA00004370"/>
    </source>
</evidence>
<keyword evidence="2 5" id="KW-0812">Transmembrane</keyword>
<evidence type="ECO:0000256" key="4">
    <source>
        <dbReference type="ARBA" id="ARBA00023136"/>
    </source>
</evidence>
<dbReference type="AlphaFoldDB" id="A0A4R6Q8M4"/>
<dbReference type="InterPro" id="IPR023408">
    <property type="entry name" value="MscS_beta-dom_sf"/>
</dbReference>
<dbReference type="EMBL" id="SNXR01000015">
    <property type="protein sequence ID" value="TDP58196.1"/>
    <property type="molecule type" value="Genomic_DNA"/>
</dbReference>
<dbReference type="OrthoDB" id="5705501at2"/>
<dbReference type="InterPro" id="IPR010920">
    <property type="entry name" value="LSM_dom_sf"/>
</dbReference>
<evidence type="ECO:0000313" key="8">
    <source>
        <dbReference type="Proteomes" id="UP000295260"/>
    </source>
</evidence>
<dbReference type="Gene3D" id="2.30.30.60">
    <property type="match status" value="1"/>
</dbReference>
<organism evidence="7 8">
    <name type="scientific">Flavobacterium dankookense</name>
    <dbReference type="NCBI Taxonomy" id="706186"/>
    <lineage>
        <taxon>Bacteria</taxon>
        <taxon>Pseudomonadati</taxon>
        <taxon>Bacteroidota</taxon>
        <taxon>Flavobacteriia</taxon>
        <taxon>Flavobacteriales</taxon>
        <taxon>Flavobacteriaceae</taxon>
        <taxon>Flavobacterium</taxon>
    </lineage>
</organism>
<dbReference type="GO" id="GO:0016020">
    <property type="term" value="C:membrane"/>
    <property type="evidence" value="ECO:0007669"/>
    <property type="project" value="UniProtKB-SubCell"/>
</dbReference>
<accession>A0A4R6Q8M4</accession>
<reference evidence="7 8" key="1">
    <citation type="submission" date="2019-03" db="EMBL/GenBank/DDBJ databases">
        <title>Genomic Encyclopedia of Archaeal and Bacterial Type Strains, Phase II (KMG-II): from individual species to whole genera.</title>
        <authorList>
            <person name="Goeker M."/>
        </authorList>
    </citation>
    <scope>NUCLEOTIDE SEQUENCE [LARGE SCALE GENOMIC DNA]</scope>
    <source>
        <strain evidence="7 8">DSM 25687</strain>
    </source>
</reference>
<dbReference type="SUPFAM" id="SSF50182">
    <property type="entry name" value="Sm-like ribonucleoproteins"/>
    <property type="match status" value="1"/>
</dbReference>
<feature type="transmembrane region" description="Helical" evidence="5">
    <location>
        <begin position="6"/>
        <end position="24"/>
    </location>
</feature>
<dbReference type="InterPro" id="IPR006685">
    <property type="entry name" value="MscS_channel_2nd"/>
</dbReference>
<name>A0A4R6Q8M4_9FLAO</name>
<evidence type="ECO:0000256" key="3">
    <source>
        <dbReference type="ARBA" id="ARBA00022989"/>
    </source>
</evidence>
<proteinExistence type="predicted"/>
<evidence type="ECO:0000313" key="7">
    <source>
        <dbReference type="EMBL" id="TDP58196.1"/>
    </source>
</evidence>
<dbReference type="PANTHER" id="PTHR30221">
    <property type="entry name" value="SMALL-CONDUCTANCE MECHANOSENSITIVE CHANNEL"/>
    <property type="match status" value="1"/>
</dbReference>
<keyword evidence="3 5" id="KW-1133">Transmembrane helix</keyword>
<feature type="transmembrane region" description="Helical" evidence="5">
    <location>
        <begin position="45"/>
        <end position="67"/>
    </location>
</feature>
<comment type="subcellular location">
    <subcellularLocation>
        <location evidence="1">Membrane</location>
    </subcellularLocation>
</comment>
<protein>
    <submittedName>
        <fullName evidence="7">Mechanosensitive ion channel-like protein</fullName>
    </submittedName>
</protein>
<evidence type="ECO:0000256" key="5">
    <source>
        <dbReference type="SAM" id="Phobius"/>
    </source>
</evidence>
<keyword evidence="8" id="KW-1185">Reference proteome</keyword>
<dbReference type="GO" id="GO:0008381">
    <property type="term" value="F:mechanosensitive monoatomic ion channel activity"/>
    <property type="evidence" value="ECO:0007669"/>
    <property type="project" value="InterPro"/>
</dbReference>
<evidence type="ECO:0000256" key="2">
    <source>
        <dbReference type="ARBA" id="ARBA00022692"/>
    </source>
</evidence>
<evidence type="ECO:0000259" key="6">
    <source>
        <dbReference type="Pfam" id="PF00924"/>
    </source>
</evidence>
<comment type="caution">
    <text evidence="7">The sequence shown here is derived from an EMBL/GenBank/DDBJ whole genome shotgun (WGS) entry which is preliminary data.</text>
</comment>
<dbReference type="Proteomes" id="UP000295260">
    <property type="component" value="Unassembled WGS sequence"/>
</dbReference>
<gene>
    <name evidence="7" type="ORF">BC748_2226</name>
</gene>
<feature type="domain" description="Mechanosensitive ion channel MscS" evidence="6">
    <location>
        <begin position="94"/>
        <end position="159"/>
    </location>
</feature>
<sequence>MKPFDIRVIETVIVIVAYIVCFFMTKVTVNKFLKNTQLQRGRRKIMIKAFNLISLFAAILLIGAIWGLKQNQIALFTSTILTALGIAFFAQWSLLSNITSSIILFFNHPLKIGDTIEILDKDYTIEGEISDLTYFFVHLKLSNEKIITIPNSLILQKSVAVIEKTKVKTK</sequence>
<dbReference type="Pfam" id="PF00924">
    <property type="entry name" value="MS_channel_2nd"/>
    <property type="match status" value="1"/>
</dbReference>
<dbReference type="PANTHER" id="PTHR30221:SF8">
    <property type="entry name" value="SMALL-CONDUCTANCE MECHANOSENSITIVE CHANNEL"/>
    <property type="match status" value="1"/>
</dbReference>
<dbReference type="InterPro" id="IPR045275">
    <property type="entry name" value="MscS_archaea/bacteria_type"/>
</dbReference>
<keyword evidence="4 5" id="KW-0472">Membrane</keyword>